<dbReference type="Gene3D" id="2.40.50.100">
    <property type="match status" value="1"/>
</dbReference>
<feature type="modified residue" description="N6-carboxylysine" evidence="12">
    <location>
        <position position="713"/>
    </location>
</feature>
<feature type="domain" description="Pyruvate carboxyltransferase" evidence="16">
    <location>
        <begin position="535"/>
        <end position="803"/>
    </location>
</feature>
<comment type="cofactor">
    <cofactor evidence="1 8">
        <name>biotin</name>
        <dbReference type="ChEBI" id="CHEBI:57586"/>
    </cofactor>
</comment>
<name>A0A2W5TID4_9BACT</name>
<dbReference type="GO" id="GO:0046872">
    <property type="term" value="F:metal ion binding"/>
    <property type="evidence" value="ECO:0007669"/>
    <property type="project" value="UniProtKB-KW"/>
</dbReference>
<dbReference type="SUPFAM" id="SSF51246">
    <property type="entry name" value="Rudiment single hybrid motif"/>
    <property type="match status" value="1"/>
</dbReference>
<dbReference type="Pfam" id="PF02785">
    <property type="entry name" value="Biotin_carb_C"/>
    <property type="match status" value="1"/>
</dbReference>
<keyword evidence="6 8" id="KW-0067">ATP-binding</keyword>
<dbReference type="Gene3D" id="3.20.20.70">
    <property type="entry name" value="Aldolase class I"/>
    <property type="match status" value="1"/>
</dbReference>
<dbReference type="GO" id="GO:0006094">
    <property type="term" value="P:gluconeogenesis"/>
    <property type="evidence" value="ECO:0007669"/>
    <property type="project" value="InterPro"/>
</dbReference>
<dbReference type="Gene3D" id="3.10.600.10">
    <property type="entry name" value="pyruvate carboxylase f1077a mutant domain"/>
    <property type="match status" value="1"/>
</dbReference>
<evidence type="ECO:0000259" key="15">
    <source>
        <dbReference type="PROSITE" id="PS50979"/>
    </source>
</evidence>
<feature type="domain" description="Biotin carboxylation" evidence="15">
    <location>
        <begin position="3"/>
        <end position="456"/>
    </location>
</feature>
<evidence type="ECO:0000259" key="14">
    <source>
        <dbReference type="PROSITE" id="PS50975"/>
    </source>
</evidence>
<dbReference type="SUPFAM" id="SSF56059">
    <property type="entry name" value="Glutathione synthetase ATP-binding domain-like"/>
    <property type="match status" value="1"/>
</dbReference>
<dbReference type="CDD" id="cd07937">
    <property type="entry name" value="DRE_TIM_PC_TC_5S"/>
    <property type="match status" value="1"/>
</dbReference>
<dbReference type="InterPro" id="IPR005930">
    <property type="entry name" value="Pyruv_COase"/>
</dbReference>
<feature type="binding site" evidence="10">
    <location>
        <position position="119"/>
    </location>
    <ligand>
        <name>ATP</name>
        <dbReference type="ChEBI" id="CHEBI:30616"/>
    </ligand>
</feature>
<dbReference type="FunFam" id="3.40.50.20:FF:000010">
    <property type="entry name" value="Propionyl-CoA carboxylase subunit alpha"/>
    <property type="match status" value="1"/>
</dbReference>
<dbReference type="FunFam" id="2.40.50.100:FF:000003">
    <property type="entry name" value="Acetyl-CoA carboxylase biotin carboxyl carrier protein"/>
    <property type="match status" value="1"/>
</dbReference>
<dbReference type="InterPro" id="IPR013785">
    <property type="entry name" value="Aldolase_TIM"/>
</dbReference>
<dbReference type="InterPro" id="IPR003379">
    <property type="entry name" value="Carboxylase_cons_dom"/>
</dbReference>
<organism evidence="17 18">
    <name type="scientific">Archangium gephyra</name>
    <dbReference type="NCBI Taxonomy" id="48"/>
    <lineage>
        <taxon>Bacteria</taxon>
        <taxon>Pseudomonadati</taxon>
        <taxon>Myxococcota</taxon>
        <taxon>Myxococcia</taxon>
        <taxon>Myxococcales</taxon>
        <taxon>Cystobacterineae</taxon>
        <taxon>Archangiaceae</taxon>
        <taxon>Archangium</taxon>
    </lineage>
</organism>
<evidence type="ECO:0000256" key="2">
    <source>
        <dbReference type="ARBA" id="ARBA00013057"/>
    </source>
</evidence>
<evidence type="ECO:0000256" key="1">
    <source>
        <dbReference type="ARBA" id="ARBA00001953"/>
    </source>
</evidence>
<keyword evidence="3 8" id="KW-0436">Ligase</keyword>
<feature type="binding site" evidence="10">
    <location>
        <position position="877"/>
    </location>
    <ligand>
        <name>substrate</name>
    </ligand>
</feature>
<dbReference type="Pfam" id="PF00289">
    <property type="entry name" value="Biotin_carb_N"/>
    <property type="match status" value="1"/>
</dbReference>
<keyword evidence="5 8" id="KW-0547">Nucleotide-binding</keyword>
<evidence type="ECO:0000256" key="8">
    <source>
        <dbReference type="PIRNR" id="PIRNR001594"/>
    </source>
</evidence>
<dbReference type="EMBL" id="QFQP01000015">
    <property type="protein sequence ID" value="PZR11095.1"/>
    <property type="molecule type" value="Genomic_DNA"/>
</dbReference>
<dbReference type="FunFam" id="3.20.20.70:FF:000033">
    <property type="entry name" value="Pyruvate carboxylase"/>
    <property type="match status" value="1"/>
</dbReference>
<dbReference type="InterPro" id="IPR000891">
    <property type="entry name" value="PYR_CT"/>
</dbReference>
<dbReference type="PANTHER" id="PTHR43778">
    <property type="entry name" value="PYRUVATE CARBOXYLASE"/>
    <property type="match status" value="1"/>
</dbReference>
<feature type="binding site" evidence="11">
    <location>
        <position position="742"/>
    </location>
    <ligand>
        <name>Mn(2+)</name>
        <dbReference type="ChEBI" id="CHEBI:29035"/>
    </ligand>
</feature>
<dbReference type="NCBIfam" id="NF009554">
    <property type="entry name" value="PRK12999.1"/>
    <property type="match status" value="1"/>
</dbReference>
<dbReference type="SMART" id="SM00878">
    <property type="entry name" value="Biotin_carb_C"/>
    <property type="match status" value="1"/>
</dbReference>
<feature type="binding site" evidence="10">
    <location>
        <position position="204"/>
    </location>
    <ligand>
        <name>ATP</name>
        <dbReference type="ChEBI" id="CHEBI:30616"/>
    </ligand>
</feature>
<feature type="active site" evidence="9">
    <location>
        <position position="295"/>
    </location>
</feature>
<protein>
    <recommendedName>
        <fullName evidence="2 8">Pyruvate carboxylase</fullName>
        <ecNumber evidence="2 8">6.4.1.1</ecNumber>
    </recommendedName>
</protein>
<feature type="binding site" evidence="11">
    <location>
        <position position="544"/>
    </location>
    <ligand>
        <name>Mn(2+)</name>
        <dbReference type="ChEBI" id="CHEBI:29035"/>
    </ligand>
</feature>
<feature type="modified residue" description="N6-biotinyllysine" evidence="12">
    <location>
        <position position="1126"/>
    </location>
</feature>
<sequence length="1160" mass="126901">MRPIRKLLCANRGEIAIRVFRACNELGIRTVAIYSDEDRLHEHRHKADEAYRVGHGKRPVDAYLGIDEILDVAQAAGVDAIHPGYGFLSENAAFARACADRGITFVGPRHEVVALMGDKVAAKELALKTGVPCVPGATLTGDNVLAQAQQFFDTHGGPVLVKAANGGGGRGMRVVRARDELEEALRSARSESRAAFGSDVVFLEKFLEKVRHIEVQVLGDEHGNLVHLFERDCSVQRRHQKVIEIAPAPSLGSSLRDRICAAALSLARASGYTSAGTVEFLVDNDQFYFIEVNARLQVEHTVTEQVTGIDLVQAQIHIAEGEPLSSPKINIPSQAAISTRGYAIQLRVTTEDPSNNFMPDAGTLTAWRAAQGFGIRLDGGNGYNGAHISPFYDSLLVKVIAYASTFEETVKKAQRAAREFRIRGVKTNLPFLENVLAHPLFQNSQTWTRMIDETPELFDLQPRRDRASKLLQYLGEVIVNGHPTVKKEQRLQPSKLLEARVPEVPRGAPPPGTAQILAERGAEGLAKWVLEQNRPLLTDTTMRDAHQSLLATRMRSYDILKIAHATAHLAPELFSLESWGGATFDTAYRFLNEDPWERLRKLKAAAPNLLQQMLLRGANAVGYTHYPDNVVEAFIDEAAEAGVDVFRIFDSLNDLSSMQVSVDRVRATGKVAEVAICYTGDVANPRRPKYTLDYYADLAKRIEDMGAHFLCIKDMAGLLRPRAAGLLVDRLKETVKLPIHLHTHDTSGNGVAMLLTAIDHGVHIVDVALAPMAGLTSQPSMNALVAALRGYPRDTLMTNKKLQPLANYWEDVREYYAPFECGLKSATSEVYFHEIPGGQYSNLRPQVAELGLLHRWQEVKTAFALVNLLCGDIPKVTPSSKMVGDFAIFLVKNDLFVRAETLEEAAKLTEALLIERAPTVDFPSSVVGYFQGQLGQPPGGFPEKLRAAVLKGLPRVEGLPGKSLPPLDVPKRQAELAAKLGRPVSRSEAVSHALYPRVLDDFFESQKKYEDVSILDTPTYFYGLEVGQERWADLEPGKTLVIKLDAVSDASAEGTRTVFFELNGHGRQVVVKDRSLVSQVAERRMADKGDAGQVGASMPGTVIALHAAAGAKVDAGAPLLTLEAMKMETVVRAPRAGTVKELAVALKTKVQAGELLAVLG</sequence>
<evidence type="ECO:0000259" key="16">
    <source>
        <dbReference type="PROSITE" id="PS50991"/>
    </source>
</evidence>
<feature type="binding site" evidence="10">
    <location>
        <position position="239"/>
    </location>
    <ligand>
        <name>ATP</name>
        <dbReference type="ChEBI" id="CHEBI:30616"/>
    </ligand>
</feature>
<keyword evidence="7 8" id="KW-0092">Biotin</keyword>
<dbReference type="InterPro" id="IPR011054">
    <property type="entry name" value="Rudment_hybrid_motif"/>
</dbReference>
<dbReference type="Pfam" id="PF02786">
    <property type="entry name" value="CPSase_L_D2"/>
    <property type="match status" value="1"/>
</dbReference>
<feature type="binding site" description="via carbamate group" evidence="11">
    <location>
        <position position="713"/>
    </location>
    <ligand>
        <name>Mn(2+)</name>
        <dbReference type="ChEBI" id="CHEBI:29035"/>
    </ligand>
</feature>
<evidence type="ECO:0000256" key="12">
    <source>
        <dbReference type="PIRSR" id="PIRSR001594-4"/>
    </source>
</evidence>
<evidence type="ECO:0000313" key="18">
    <source>
        <dbReference type="Proteomes" id="UP000249061"/>
    </source>
</evidence>
<evidence type="ECO:0000259" key="13">
    <source>
        <dbReference type="PROSITE" id="PS50968"/>
    </source>
</evidence>
<dbReference type="NCBIfam" id="TIGR01235">
    <property type="entry name" value="pyruv_carbox"/>
    <property type="match status" value="1"/>
</dbReference>
<dbReference type="PROSITE" id="PS50968">
    <property type="entry name" value="BIOTINYL_LIPOYL"/>
    <property type="match status" value="1"/>
</dbReference>
<dbReference type="PROSITE" id="PS00867">
    <property type="entry name" value="CPSASE_2"/>
    <property type="match status" value="1"/>
</dbReference>
<feature type="domain" description="ATP-grasp" evidence="14">
    <location>
        <begin position="123"/>
        <end position="320"/>
    </location>
</feature>
<dbReference type="InterPro" id="IPR016185">
    <property type="entry name" value="PreATP-grasp_dom_sf"/>
</dbReference>
<keyword evidence="17" id="KW-0670">Pyruvate</keyword>
<comment type="function">
    <text evidence="8">Catalyzes a 2-step reaction, involving the ATP-dependent carboxylation of the covalently attached biotin in the first step and the transfer of the carboxyl group to pyruvate in the second.</text>
</comment>
<dbReference type="SUPFAM" id="SSF51569">
    <property type="entry name" value="Aldolase"/>
    <property type="match status" value="1"/>
</dbReference>
<dbReference type="PROSITE" id="PS50975">
    <property type="entry name" value="ATP_GRASP"/>
    <property type="match status" value="1"/>
</dbReference>
<dbReference type="PROSITE" id="PS50979">
    <property type="entry name" value="BC"/>
    <property type="match status" value="1"/>
</dbReference>
<evidence type="ECO:0000256" key="10">
    <source>
        <dbReference type="PIRSR" id="PIRSR001594-2"/>
    </source>
</evidence>
<feature type="binding site" evidence="11">
    <location>
        <position position="744"/>
    </location>
    <ligand>
        <name>Mn(2+)</name>
        <dbReference type="ChEBI" id="CHEBI:29035"/>
    </ligand>
</feature>
<evidence type="ECO:0000313" key="17">
    <source>
        <dbReference type="EMBL" id="PZR11095.1"/>
    </source>
</evidence>
<evidence type="ECO:0000256" key="9">
    <source>
        <dbReference type="PIRSR" id="PIRSR001594-1"/>
    </source>
</evidence>
<evidence type="ECO:0000256" key="6">
    <source>
        <dbReference type="ARBA" id="ARBA00022840"/>
    </source>
</evidence>
<dbReference type="CDD" id="cd06850">
    <property type="entry name" value="biotinyl_domain"/>
    <property type="match status" value="1"/>
</dbReference>
<comment type="catalytic activity">
    <reaction evidence="8">
        <text>hydrogencarbonate + pyruvate + ATP = oxaloacetate + ADP + phosphate + H(+)</text>
        <dbReference type="Rhea" id="RHEA:20844"/>
        <dbReference type="ChEBI" id="CHEBI:15361"/>
        <dbReference type="ChEBI" id="CHEBI:15378"/>
        <dbReference type="ChEBI" id="CHEBI:16452"/>
        <dbReference type="ChEBI" id="CHEBI:17544"/>
        <dbReference type="ChEBI" id="CHEBI:30616"/>
        <dbReference type="ChEBI" id="CHEBI:43474"/>
        <dbReference type="ChEBI" id="CHEBI:456216"/>
        <dbReference type="EC" id="6.4.1.1"/>
    </reaction>
</comment>
<dbReference type="SUPFAM" id="SSF52440">
    <property type="entry name" value="PreATP-grasp domain"/>
    <property type="match status" value="1"/>
</dbReference>
<proteinExistence type="predicted"/>
<dbReference type="Pfam" id="PF00364">
    <property type="entry name" value="Biotin_lipoyl"/>
    <property type="match status" value="1"/>
</dbReference>
<dbReference type="InterPro" id="IPR005481">
    <property type="entry name" value="BC-like_N"/>
</dbReference>
<dbReference type="GO" id="GO:0005524">
    <property type="term" value="F:ATP binding"/>
    <property type="evidence" value="ECO:0007669"/>
    <property type="project" value="UniProtKB-UniRule"/>
</dbReference>
<dbReference type="Gene3D" id="3.30.470.20">
    <property type="entry name" value="ATP-grasp fold, B domain"/>
    <property type="match status" value="1"/>
</dbReference>
<reference evidence="17 18" key="1">
    <citation type="submission" date="2017-08" db="EMBL/GenBank/DDBJ databases">
        <title>Infants hospitalized years apart are colonized by the same room-sourced microbial strains.</title>
        <authorList>
            <person name="Brooks B."/>
            <person name="Olm M.R."/>
            <person name="Firek B.A."/>
            <person name="Baker R."/>
            <person name="Thomas B.C."/>
            <person name="Morowitz M.J."/>
            <person name="Banfield J.F."/>
        </authorList>
    </citation>
    <scope>NUCLEOTIDE SEQUENCE [LARGE SCALE GENOMIC DNA]</scope>
    <source>
        <strain evidence="17">S2_003_000_R2_14</strain>
    </source>
</reference>
<dbReference type="SUPFAM" id="SSF51230">
    <property type="entry name" value="Single hybrid motif"/>
    <property type="match status" value="1"/>
</dbReference>
<gene>
    <name evidence="17" type="ORF">DI536_18325</name>
</gene>
<dbReference type="InterPro" id="IPR005479">
    <property type="entry name" value="CPAse_ATP-bd"/>
</dbReference>
<dbReference type="GO" id="GO:0004736">
    <property type="term" value="F:pyruvate carboxylase activity"/>
    <property type="evidence" value="ECO:0007669"/>
    <property type="project" value="UniProtKB-EC"/>
</dbReference>
<dbReference type="SUPFAM" id="SSF89000">
    <property type="entry name" value="post-HMGL domain-like"/>
    <property type="match status" value="1"/>
</dbReference>
<dbReference type="AlphaFoldDB" id="A0A2W5TID4"/>
<dbReference type="Pfam" id="PF02436">
    <property type="entry name" value="PYC_OADA"/>
    <property type="match status" value="1"/>
</dbReference>
<dbReference type="InterPro" id="IPR011053">
    <property type="entry name" value="Single_hybrid_motif"/>
</dbReference>
<dbReference type="InterPro" id="IPR011764">
    <property type="entry name" value="Biotin_carboxylation_dom"/>
</dbReference>
<dbReference type="PROSITE" id="PS50991">
    <property type="entry name" value="PYR_CT"/>
    <property type="match status" value="1"/>
</dbReference>
<comment type="caution">
    <text evidence="17">The sequence shown here is derived from an EMBL/GenBank/DDBJ whole genome shotgun (WGS) entry which is preliminary data.</text>
</comment>
<dbReference type="GO" id="GO:0005737">
    <property type="term" value="C:cytoplasm"/>
    <property type="evidence" value="ECO:0007669"/>
    <property type="project" value="TreeGrafter"/>
</dbReference>
<dbReference type="Proteomes" id="UP000249061">
    <property type="component" value="Unassembled WGS sequence"/>
</dbReference>
<dbReference type="InterPro" id="IPR011761">
    <property type="entry name" value="ATP-grasp"/>
</dbReference>
<dbReference type="InterPro" id="IPR055268">
    <property type="entry name" value="PCB-like"/>
</dbReference>
<evidence type="ECO:0000256" key="7">
    <source>
        <dbReference type="ARBA" id="ARBA00023267"/>
    </source>
</evidence>
<feature type="domain" description="Lipoyl-binding" evidence="13">
    <location>
        <begin position="1085"/>
        <end position="1160"/>
    </location>
</feature>
<dbReference type="PIRSF" id="PIRSF001594">
    <property type="entry name" value="Pyruv_carbox"/>
    <property type="match status" value="1"/>
</dbReference>
<evidence type="ECO:0000256" key="3">
    <source>
        <dbReference type="ARBA" id="ARBA00022598"/>
    </source>
</evidence>
<evidence type="ECO:0000256" key="5">
    <source>
        <dbReference type="ARBA" id="ARBA00022741"/>
    </source>
</evidence>
<feature type="binding site" evidence="10">
    <location>
        <position position="616"/>
    </location>
    <ligand>
        <name>substrate</name>
    </ligand>
</feature>
<accession>A0A2W5TID4</accession>
<dbReference type="Pfam" id="PF00682">
    <property type="entry name" value="HMGL-like"/>
    <property type="match status" value="1"/>
</dbReference>
<dbReference type="PANTHER" id="PTHR43778:SF2">
    <property type="entry name" value="PYRUVATE CARBOXYLASE, MITOCHONDRIAL"/>
    <property type="match status" value="1"/>
</dbReference>
<dbReference type="InterPro" id="IPR005482">
    <property type="entry name" value="Biotin_COase_C"/>
</dbReference>
<keyword evidence="4 11" id="KW-0479">Metal-binding</keyword>
<dbReference type="InterPro" id="IPR000089">
    <property type="entry name" value="Biotin_lipoyl"/>
</dbReference>
<evidence type="ECO:0000256" key="11">
    <source>
        <dbReference type="PIRSR" id="PIRSR001594-3"/>
    </source>
</evidence>
<evidence type="ECO:0000256" key="4">
    <source>
        <dbReference type="ARBA" id="ARBA00022723"/>
    </source>
</evidence>
<dbReference type="EC" id="6.4.1.1" evidence="2 8"/>